<dbReference type="InterPro" id="IPR006620">
    <property type="entry name" value="Pro_4_hyd_alph"/>
</dbReference>
<dbReference type="InterPro" id="IPR005123">
    <property type="entry name" value="Oxoglu/Fe-dep_dioxygenase_dom"/>
</dbReference>
<dbReference type="EMBL" id="CP016033">
    <property type="protein sequence ID" value="ANK14271.1"/>
    <property type="molecule type" value="Genomic_DNA"/>
</dbReference>
<keyword evidence="2" id="KW-0479">Metal-binding</keyword>
<organism evidence="8 9">
    <name type="scientific">Erythrobacter neustonensis</name>
    <dbReference type="NCBI Taxonomy" id="1112"/>
    <lineage>
        <taxon>Bacteria</taxon>
        <taxon>Pseudomonadati</taxon>
        <taxon>Pseudomonadota</taxon>
        <taxon>Alphaproteobacteria</taxon>
        <taxon>Sphingomonadales</taxon>
        <taxon>Erythrobacteraceae</taxon>
        <taxon>Erythrobacter/Porphyrobacter group</taxon>
        <taxon>Erythrobacter</taxon>
    </lineage>
</organism>
<feature type="domain" description="Fe2OG dioxygenase" evidence="7">
    <location>
        <begin position="110"/>
        <end position="220"/>
    </location>
</feature>
<keyword evidence="3" id="KW-0847">Vitamin C</keyword>
<dbReference type="SMART" id="SM00702">
    <property type="entry name" value="P4Hc"/>
    <property type="match status" value="1"/>
</dbReference>
<dbReference type="PANTHER" id="PTHR10869">
    <property type="entry name" value="PROLYL 4-HYDROXYLASE ALPHA SUBUNIT"/>
    <property type="match status" value="1"/>
</dbReference>
<evidence type="ECO:0000313" key="8">
    <source>
        <dbReference type="EMBL" id="ANK14271.1"/>
    </source>
</evidence>
<evidence type="ECO:0000256" key="3">
    <source>
        <dbReference type="ARBA" id="ARBA00022896"/>
    </source>
</evidence>
<evidence type="ECO:0000313" key="9">
    <source>
        <dbReference type="Proteomes" id="UP000078263"/>
    </source>
</evidence>
<dbReference type="PROSITE" id="PS51471">
    <property type="entry name" value="FE2OG_OXY"/>
    <property type="match status" value="1"/>
</dbReference>
<dbReference type="Gene3D" id="2.60.120.620">
    <property type="entry name" value="q2cbj1_9rhob like domain"/>
    <property type="match status" value="1"/>
</dbReference>
<dbReference type="Pfam" id="PF13640">
    <property type="entry name" value="2OG-FeII_Oxy_3"/>
    <property type="match status" value="1"/>
</dbReference>
<dbReference type="OrthoDB" id="269774at2"/>
<evidence type="ECO:0000256" key="1">
    <source>
        <dbReference type="ARBA" id="ARBA00001961"/>
    </source>
</evidence>
<comment type="cofactor">
    <cofactor evidence="1">
        <name>L-ascorbate</name>
        <dbReference type="ChEBI" id="CHEBI:38290"/>
    </cofactor>
</comment>
<dbReference type="GO" id="GO:0051213">
    <property type="term" value="F:dioxygenase activity"/>
    <property type="evidence" value="ECO:0007669"/>
    <property type="project" value="UniProtKB-KW"/>
</dbReference>
<dbReference type="PANTHER" id="PTHR10869:SF246">
    <property type="entry name" value="TRANSMEMBRANE PROLYL 4-HYDROXYLASE"/>
    <property type="match status" value="1"/>
</dbReference>
<gene>
    <name evidence="8" type="ORF">A9D12_09985</name>
</gene>
<evidence type="ECO:0000259" key="7">
    <source>
        <dbReference type="PROSITE" id="PS51471"/>
    </source>
</evidence>
<proteinExistence type="predicted"/>
<dbReference type="GO" id="GO:0031418">
    <property type="term" value="F:L-ascorbic acid binding"/>
    <property type="evidence" value="ECO:0007669"/>
    <property type="project" value="UniProtKB-KW"/>
</dbReference>
<dbReference type="InterPro" id="IPR045054">
    <property type="entry name" value="P4HA-like"/>
</dbReference>
<dbReference type="GO" id="GO:0016705">
    <property type="term" value="F:oxidoreductase activity, acting on paired donors, with incorporation or reduction of molecular oxygen"/>
    <property type="evidence" value="ECO:0007669"/>
    <property type="project" value="InterPro"/>
</dbReference>
<dbReference type="STRING" id="1112.A9D12_09985"/>
<name>A0A192D8C3_9SPHN</name>
<evidence type="ECO:0000256" key="6">
    <source>
        <dbReference type="ARBA" id="ARBA00023004"/>
    </source>
</evidence>
<keyword evidence="9" id="KW-1185">Reference proteome</keyword>
<evidence type="ECO:0000256" key="4">
    <source>
        <dbReference type="ARBA" id="ARBA00022964"/>
    </source>
</evidence>
<evidence type="ECO:0000256" key="2">
    <source>
        <dbReference type="ARBA" id="ARBA00022723"/>
    </source>
</evidence>
<keyword evidence="6" id="KW-0408">Iron</keyword>
<accession>A0A192D8C3</accession>
<keyword evidence="4" id="KW-0223">Dioxygenase</keyword>
<evidence type="ECO:0000256" key="5">
    <source>
        <dbReference type="ARBA" id="ARBA00023002"/>
    </source>
</evidence>
<dbReference type="Proteomes" id="UP000078263">
    <property type="component" value="Chromosome"/>
</dbReference>
<protein>
    <submittedName>
        <fullName evidence="8">2OG-Fe(II) oxygenase</fullName>
    </submittedName>
</protein>
<reference evidence="8 9" key="1">
    <citation type="submission" date="2016-05" db="EMBL/GenBank/DDBJ databases">
        <title>Compelete Genome Sequence of Bacteriochlorophyll-Synthesizing Bacterium Porphyrobacter neustonensis DSM 9434.</title>
        <authorList>
            <person name="Shi X.-L."/>
            <person name="Wu Y.-H."/>
            <person name="Cheng H."/>
            <person name="Xu L."/>
            <person name="Zhang X.-Q."/>
            <person name="Wang C.-S."/>
            <person name="Xu X.-W."/>
        </authorList>
    </citation>
    <scope>NUCLEOTIDE SEQUENCE [LARGE SCALE GENOMIC DNA]</scope>
    <source>
        <strain evidence="8 9">DSM 9434</strain>
    </source>
</reference>
<dbReference type="RefSeq" id="WP_068354252.1">
    <property type="nucleotide sequence ID" value="NZ_CP016033.1"/>
</dbReference>
<dbReference type="InterPro" id="IPR044862">
    <property type="entry name" value="Pro_4_hyd_alph_FE2OG_OXY"/>
</dbReference>
<sequence>MTAHSLSAVPDQEALRSLGASVCARLADNAAVHRIAAPAIALFAVGDFLADHECAQLCRMIDAAARPSGLHEMDYDSGYRTSFSADLDPQHPLTAQVSARIDALIGLPSPIGEPLQGQRYTPGQEFKPHNDWFYTSESYWPMEAARGGQRSWTAMAYLNAVEAGGATAFTLQSLEIEPTPGALLLWNNALPDGTPNEATLHAGLPVIAGSKYIVTKWYRTRAFG</sequence>
<keyword evidence="5" id="KW-0560">Oxidoreductase</keyword>
<dbReference type="KEGG" id="pns:A9D12_09985"/>
<dbReference type="GO" id="GO:0005506">
    <property type="term" value="F:iron ion binding"/>
    <property type="evidence" value="ECO:0007669"/>
    <property type="project" value="InterPro"/>
</dbReference>
<dbReference type="AlphaFoldDB" id="A0A192D8C3"/>